<feature type="region of interest" description="Disordered" evidence="1">
    <location>
        <begin position="290"/>
        <end position="325"/>
    </location>
</feature>
<dbReference type="AlphaFoldDB" id="A0A7S4J441"/>
<organism evidence="2">
    <name type="scientific">Odontella aurita</name>
    <dbReference type="NCBI Taxonomy" id="265563"/>
    <lineage>
        <taxon>Eukaryota</taxon>
        <taxon>Sar</taxon>
        <taxon>Stramenopiles</taxon>
        <taxon>Ochrophyta</taxon>
        <taxon>Bacillariophyta</taxon>
        <taxon>Mediophyceae</taxon>
        <taxon>Biddulphiophycidae</taxon>
        <taxon>Eupodiscales</taxon>
        <taxon>Odontellaceae</taxon>
        <taxon>Odontella</taxon>
    </lineage>
</organism>
<name>A0A7S4J441_9STRA</name>
<reference evidence="2" key="1">
    <citation type="submission" date="2021-01" db="EMBL/GenBank/DDBJ databases">
        <authorList>
            <person name="Corre E."/>
            <person name="Pelletier E."/>
            <person name="Niang G."/>
            <person name="Scheremetjew M."/>
            <person name="Finn R."/>
            <person name="Kale V."/>
            <person name="Holt S."/>
            <person name="Cochrane G."/>
            <person name="Meng A."/>
            <person name="Brown T."/>
            <person name="Cohen L."/>
        </authorList>
    </citation>
    <scope>NUCLEOTIDE SEQUENCE</scope>
    <source>
        <strain evidence="2">Isolate 1302-5</strain>
    </source>
</reference>
<evidence type="ECO:0000313" key="2">
    <source>
        <dbReference type="EMBL" id="CAE2250565.1"/>
    </source>
</evidence>
<feature type="region of interest" description="Disordered" evidence="1">
    <location>
        <begin position="136"/>
        <end position="157"/>
    </location>
</feature>
<feature type="region of interest" description="Disordered" evidence="1">
    <location>
        <begin position="87"/>
        <end position="121"/>
    </location>
</feature>
<accession>A0A7S4J441</accession>
<dbReference type="EMBL" id="HBKQ01031076">
    <property type="protein sequence ID" value="CAE2250565.1"/>
    <property type="molecule type" value="Transcribed_RNA"/>
</dbReference>
<protein>
    <submittedName>
        <fullName evidence="2">Uncharacterized protein</fullName>
    </submittedName>
</protein>
<proteinExistence type="predicted"/>
<feature type="compositionally biased region" description="Basic and acidic residues" evidence="1">
    <location>
        <begin position="303"/>
        <end position="321"/>
    </location>
</feature>
<sequence>MRQCEENRRITSYEIKTTHARHESAMTDEFPLSFRCHRHRSRLDVPSGEEGAGRIDKSRVVGDVLKRFANRNHFGPGFSRFLDDAYQQQNKDSSQREQKTGNNISPHDTNREDPSSNTLYLTGHFSEEGLHTALSHPVHDDISDDGSPPSLADDDSKWTINYDENARDESKGFSNITRQCNMGPSDGEDLGNQTSSAFPLSSAVAARASGSHRRLASIELTRGSPTVTSMDSIDCDHAIATLVSIFGSPWTAERLGTVFGYCKGEITDTIDTLLAHGDADPEDLIDQLKQSTDTNDRPGQAHCKTEHPGLEGEKTNAEEQHTPQTLQGDRLVLDDAPAPVIPVVSDDNQSQSDIPSVILPVPEKDNDVISLLSCSIAEGSVHGLDRREPHKKGRQKSFARAAPSFRSRHEAAIPRDDSFARLLVSKEWSPKFHFNEVMSVKEEKGHEC</sequence>
<evidence type="ECO:0000256" key="1">
    <source>
        <dbReference type="SAM" id="MobiDB-lite"/>
    </source>
</evidence>
<gene>
    <name evidence="2" type="ORF">OAUR00152_LOCUS21111</name>
</gene>